<sequence>MPDTPAPEEGVEGSPAPEVSPPSEPSLEDVKPPEEPEGRTVDQLAAEMHRKDEARDEKLDALTQQNAQLMQLLQGQANNQGQGQPGTQGHVDPNRPFAGWTEEKIDAWMDSHYRGELEPSQEQYASKARQEIRLRDRETAKAEFRMEQFQNQGEEILKTNWSELEQKDAAFKADVDALELEFQQNPNKVLAQWKPMVREIVHSRRVRGGFMQPSKVEEWKGEIRGNVPHMEGVPP</sequence>
<comment type="caution">
    <text evidence="2">The sequence shown here is derived from an EMBL/GenBank/DDBJ whole genome shotgun (WGS) entry which is preliminary data.</text>
</comment>
<evidence type="ECO:0000313" key="2">
    <source>
        <dbReference type="EMBL" id="KKL05480.1"/>
    </source>
</evidence>
<gene>
    <name evidence="2" type="ORF">LCGC14_2605620</name>
</gene>
<feature type="region of interest" description="Disordered" evidence="1">
    <location>
        <begin position="1"/>
        <end position="97"/>
    </location>
</feature>
<proteinExistence type="predicted"/>
<feature type="non-terminal residue" evidence="2">
    <location>
        <position position="235"/>
    </location>
</feature>
<feature type="compositionally biased region" description="Basic and acidic residues" evidence="1">
    <location>
        <begin position="47"/>
        <end position="60"/>
    </location>
</feature>
<name>A0A0F9A7Q1_9ZZZZ</name>
<protein>
    <submittedName>
        <fullName evidence="2">Uncharacterized protein</fullName>
    </submittedName>
</protein>
<evidence type="ECO:0000256" key="1">
    <source>
        <dbReference type="SAM" id="MobiDB-lite"/>
    </source>
</evidence>
<accession>A0A0F9A7Q1</accession>
<dbReference type="AlphaFoldDB" id="A0A0F9A7Q1"/>
<organism evidence="2">
    <name type="scientific">marine sediment metagenome</name>
    <dbReference type="NCBI Taxonomy" id="412755"/>
    <lineage>
        <taxon>unclassified sequences</taxon>
        <taxon>metagenomes</taxon>
        <taxon>ecological metagenomes</taxon>
    </lineage>
</organism>
<dbReference type="EMBL" id="LAZR01044098">
    <property type="protein sequence ID" value="KKL05480.1"/>
    <property type="molecule type" value="Genomic_DNA"/>
</dbReference>
<feature type="compositionally biased region" description="Low complexity" evidence="1">
    <location>
        <begin position="61"/>
        <end position="89"/>
    </location>
</feature>
<feature type="compositionally biased region" description="Basic and acidic residues" evidence="1">
    <location>
        <begin position="28"/>
        <end position="40"/>
    </location>
</feature>
<reference evidence="2" key="1">
    <citation type="journal article" date="2015" name="Nature">
        <title>Complex archaea that bridge the gap between prokaryotes and eukaryotes.</title>
        <authorList>
            <person name="Spang A."/>
            <person name="Saw J.H."/>
            <person name="Jorgensen S.L."/>
            <person name="Zaremba-Niedzwiedzka K."/>
            <person name="Martijn J."/>
            <person name="Lind A.E."/>
            <person name="van Eijk R."/>
            <person name="Schleper C."/>
            <person name="Guy L."/>
            <person name="Ettema T.J."/>
        </authorList>
    </citation>
    <scope>NUCLEOTIDE SEQUENCE</scope>
</reference>